<evidence type="ECO:0000259" key="1">
    <source>
        <dbReference type="SMART" id="SM00849"/>
    </source>
</evidence>
<reference evidence="2 3" key="1">
    <citation type="journal article" date="2019" name="Nat. Med.">
        <title>A library of human gut bacterial isolates paired with longitudinal multiomics data enables mechanistic microbiome research.</title>
        <authorList>
            <person name="Poyet M."/>
            <person name="Groussin M."/>
            <person name="Gibbons S.M."/>
            <person name="Avila-Pacheco J."/>
            <person name="Jiang X."/>
            <person name="Kearney S.M."/>
            <person name="Perrotta A.R."/>
            <person name="Berdy B."/>
            <person name="Zhao S."/>
            <person name="Lieberman T.D."/>
            <person name="Swanson P.K."/>
            <person name="Smith M."/>
            <person name="Roesemann S."/>
            <person name="Alexander J.E."/>
            <person name="Rich S.A."/>
            <person name="Livny J."/>
            <person name="Vlamakis H."/>
            <person name="Clish C."/>
            <person name="Bullock K."/>
            <person name="Deik A."/>
            <person name="Scott J."/>
            <person name="Pierce K.A."/>
            <person name="Xavier R.J."/>
            <person name="Alm E.J."/>
        </authorList>
    </citation>
    <scope>NUCLEOTIDE SEQUENCE [LARGE SCALE GENOMIC DNA]</scope>
    <source>
        <strain evidence="2 3">BIOML-A2</strain>
    </source>
</reference>
<dbReference type="Proteomes" id="UP000323567">
    <property type="component" value="Unassembled WGS sequence"/>
</dbReference>
<evidence type="ECO:0000313" key="3">
    <source>
        <dbReference type="Proteomes" id="UP000323567"/>
    </source>
</evidence>
<name>A0A5B3GCQ7_9BACT</name>
<dbReference type="Pfam" id="PF13483">
    <property type="entry name" value="Lactamase_B_3"/>
    <property type="match status" value="1"/>
</dbReference>
<dbReference type="PANTHER" id="PTHR43546">
    <property type="entry name" value="UPF0173 METAL-DEPENDENT HYDROLASE MJ1163-RELATED"/>
    <property type="match status" value="1"/>
</dbReference>
<dbReference type="InterPro" id="IPR036866">
    <property type="entry name" value="RibonucZ/Hydroxyglut_hydro"/>
</dbReference>
<dbReference type="Gene3D" id="3.60.15.10">
    <property type="entry name" value="Ribonuclease Z/Hydroxyacylglutathione hydrolase-like"/>
    <property type="match status" value="1"/>
</dbReference>
<dbReference type="EMBL" id="VVXK01000003">
    <property type="protein sequence ID" value="KAA2371503.1"/>
    <property type="molecule type" value="Genomic_DNA"/>
</dbReference>
<dbReference type="InterPro" id="IPR001279">
    <property type="entry name" value="Metallo-B-lactamas"/>
</dbReference>
<dbReference type="GO" id="GO:0016787">
    <property type="term" value="F:hydrolase activity"/>
    <property type="evidence" value="ECO:0007669"/>
    <property type="project" value="UniProtKB-KW"/>
</dbReference>
<sequence>MSLLSIFGCGRAKTPEYPADRLSARDGTEFTITFFKHASLAISVGGKYIYVDPVSANADYGALPKADVVLITHSHYDHLDVAAVEKLLAADTEILCDRTSAEAFEMNCYTMRPGSVATPRDYVKVEAVAAYNTTPGHLQFHPREREDCGYVLTIGGTRIYIAGDTEPTPELKALRKIDIAFLPVNQPYTMTVDQAVEAVKALKPAIFYPYHYGEVDEKTDIDRLTRELEGVTEVRIRPME</sequence>
<dbReference type="SUPFAM" id="SSF56281">
    <property type="entry name" value="Metallo-hydrolase/oxidoreductase"/>
    <property type="match status" value="1"/>
</dbReference>
<comment type="caution">
    <text evidence="2">The sequence shown here is derived from an EMBL/GenBank/DDBJ whole genome shotgun (WGS) entry which is preliminary data.</text>
</comment>
<dbReference type="InterPro" id="IPR050114">
    <property type="entry name" value="UPF0173_UPF0282_UlaG_hydrolase"/>
</dbReference>
<dbReference type="RefSeq" id="WP_149887036.1">
    <property type="nucleotide sequence ID" value="NZ_CATYVA010000018.1"/>
</dbReference>
<protein>
    <submittedName>
        <fullName evidence="2">MBL fold metallo-hydrolase</fullName>
    </submittedName>
</protein>
<keyword evidence="2" id="KW-0378">Hydrolase</keyword>
<organism evidence="2 3">
    <name type="scientific">Alistipes shahii</name>
    <dbReference type="NCBI Taxonomy" id="328814"/>
    <lineage>
        <taxon>Bacteria</taxon>
        <taxon>Pseudomonadati</taxon>
        <taxon>Bacteroidota</taxon>
        <taxon>Bacteroidia</taxon>
        <taxon>Bacteroidales</taxon>
        <taxon>Rikenellaceae</taxon>
        <taxon>Alistipes</taxon>
    </lineage>
</organism>
<feature type="domain" description="Metallo-beta-lactamase" evidence="1">
    <location>
        <begin position="36"/>
        <end position="211"/>
    </location>
</feature>
<evidence type="ECO:0000313" key="2">
    <source>
        <dbReference type="EMBL" id="KAA2371503.1"/>
    </source>
</evidence>
<dbReference type="PANTHER" id="PTHR43546:SF3">
    <property type="entry name" value="UPF0173 METAL-DEPENDENT HYDROLASE MJ1163"/>
    <property type="match status" value="1"/>
</dbReference>
<proteinExistence type="predicted"/>
<dbReference type="AlphaFoldDB" id="A0A5B3GCQ7"/>
<accession>A0A5B3GCQ7</accession>
<gene>
    <name evidence="2" type="ORF">F2Y13_03790</name>
</gene>
<dbReference type="SMART" id="SM00849">
    <property type="entry name" value="Lactamase_B"/>
    <property type="match status" value="1"/>
</dbReference>